<accession>A0A7X5TPR3</accession>
<feature type="compositionally biased region" description="Basic residues" evidence="1">
    <location>
        <begin position="1"/>
        <end position="26"/>
    </location>
</feature>
<comment type="caution">
    <text evidence="2">The sequence shown here is derived from an EMBL/GenBank/DDBJ whole genome shotgun (WGS) entry which is preliminary data.</text>
</comment>
<dbReference type="RefSeq" id="WP_166698754.1">
    <property type="nucleotide sequence ID" value="NZ_JAAQTL010000001.1"/>
</dbReference>
<name>A0A7X5TPR3_9GAMM</name>
<reference evidence="2 3" key="1">
    <citation type="journal article" date="2006" name="Int. J. Syst. Evol. Microbiol.">
        <title>Dyella yeojuensis sp. nov., isolated from greenhouse soil in Korea.</title>
        <authorList>
            <person name="Kim B.Y."/>
            <person name="Weon H.Y."/>
            <person name="Lee K.H."/>
            <person name="Seok S.J."/>
            <person name="Kwon S.W."/>
            <person name="Go S.J."/>
            <person name="Stackebrandt E."/>
        </authorList>
    </citation>
    <scope>NUCLEOTIDE SEQUENCE [LARGE SCALE GENOMIC DNA]</scope>
    <source>
        <strain evidence="2 3">DSM 17673</strain>
    </source>
</reference>
<feature type="region of interest" description="Disordered" evidence="1">
    <location>
        <begin position="1"/>
        <end position="49"/>
    </location>
</feature>
<organism evidence="2 3">
    <name type="scientific">Luteibacter yeojuensis</name>
    <dbReference type="NCBI Taxonomy" id="345309"/>
    <lineage>
        <taxon>Bacteria</taxon>
        <taxon>Pseudomonadati</taxon>
        <taxon>Pseudomonadota</taxon>
        <taxon>Gammaproteobacteria</taxon>
        <taxon>Lysobacterales</taxon>
        <taxon>Rhodanobacteraceae</taxon>
        <taxon>Luteibacter</taxon>
    </lineage>
</organism>
<proteinExistence type="predicted"/>
<gene>
    <name evidence="2" type="ORF">HBF32_05770</name>
</gene>
<dbReference type="Gene3D" id="1.10.10.60">
    <property type="entry name" value="Homeodomain-like"/>
    <property type="match status" value="1"/>
</dbReference>
<feature type="region of interest" description="Disordered" evidence="1">
    <location>
        <begin position="158"/>
        <end position="180"/>
    </location>
</feature>
<dbReference type="InterPro" id="IPR048683">
    <property type="entry name" value="Sf6_terminase"/>
</dbReference>
<evidence type="ECO:0008006" key="4">
    <source>
        <dbReference type="Google" id="ProtNLM"/>
    </source>
</evidence>
<evidence type="ECO:0000313" key="2">
    <source>
        <dbReference type="EMBL" id="NID14974.1"/>
    </source>
</evidence>
<dbReference type="Proteomes" id="UP000518878">
    <property type="component" value="Unassembled WGS sequence"/>
</dbReference>
<sequence length="208" mass="22454">MAPRKTASKKAPAAKRGKATKATSKKAAKDAPATTTRASRKSTPDAPAGDSYVMYSPEIGAAVCALISEGASVRAIAAQTGMPSKAAIFQWLAKHEDFRVAYMAATHERAHARYESMDEVIYDLRHGRIDARSARVMVDTLKWQCAIESPERYGQVSRHELTGKNGGPIKSQQLPAADMTPEERQAEIRNLAAQHPELFATVASGPAH</sequence>
<evidence type="ECO:0000313" key="3">
    <source>
        <dbReference type="Proteomes" id="UP000518878"/>
    </source>
</evidence>
<dbReference type="Pfam" id="PF20901">
    <property type="entry name" value="Sf6_terminase"/>
    <property type="match status" value="1"/>
</dbReference>
<keyword evidence="3" id="KW-1185">Reference proteome</keyword>
<evidence type="ECO:0000256" key="1">
    <source>
        <dbReference type="SAM" id="MobiDB-lite"/>
    </source>
</evidence>
<protein>
    <recommendedName>
        <fullName evidence="4">Terminase small subunit</fullName>
    </recommendedName>
</protein>
<dbReference type="EMBL" id="JAAQTL010000001">
    <property type="protein sequence ID" value="NID14974.1"/>
    <property type="molecule type" value="Genomic_DNA"/>
</dbReference>
<dbReference type="AlphaFoldDB" id="A0A7X5TPR3"/>